<gene>
    <name evidence="1" type="ORF">ACFFGN_04525</name>
</gene>
<reference evidence="1 2" key="1">
    <citation type="submission" date="2024-09" db="EMBL/GenBank/DDBJ databases">
        <authorList>
            <person name="Sun Q."/>
            <person name="Mori K."/>
        </authorList>
    </citation>
    <scope>NUCLEOTIDE SEQUENCE [LARGE SCALE GENOMIC DNA]</scope>
    <source>
        <strain evidence="1 2">CGMCC 1.15906</strain>
    </source>
</reference>
<keyword evidence="2" id="KW-1185">Reference proteome</keyword>
<dbReference type="Proteomes" id="UP001589890">
    <property type="component" value="Unassembled WGS sequence"/>
</dbReference>
<evidence type="ECO:0000313" key="1">
    <source>
        <dbReference type="EMBL" id="MFC0623314.1"/>
    </source>
</evidence>
<evidence type="ECO:0000313" key="2">
    <source>
        <dbReference type="Proteomes" id="UP001589890"/>
    </source>
</evidence>
<organism evidence="1 2">
    <name type="scientific">Kribbella deserti</name>
    <dbReference type="NCBI Taxonomy" id="1926257"/>
    <lineage>
        <taxon>Bacteria</taxon>
        <taxon>Bacillati</taxon>
        <taxon>Actinomycetota</taxon>
        <taxon>Actinomycetes</taxon>
        <taxon>Propionibacteriales</taxon>
        <taxon>Kribbellaceae</taxon>
        <taxon>Kribbella</taxon>
    </lineage>
</organism>
<proteinExistence type="predicted"/>
<dbReference type="RefSeq" id="WP_380044016.1">
    <property type="nucleotide sequence ID" value="NZ_JBHLTC010000005.1"/>
</dbReference>
<accession>A0ABV6QFA4</accession>
<protein>
    <submittedName>
        <fullName evidence="1">Uncharacterized protein</fullName>
    </submittedName>
</protein>
<sequence length="122" mass="13494">MNDPAELDRFGQQLMTSVRDEAIADLDALAARRMGGPEGQRWRSLLADADTRRTVQELIPDIVDLVLARLLHAADTGSLPLGWQRADGTWTELGGSGELAGWLIDSEGWRVRYSASRYNDPT</sequence>
<dbReference type="EMBL" id="JBHLTC010000005">
    <property type="protein sequence ID" value="MFC0623314.1"/>
    <property type="molecule type" value="Genomic_DNA"/>
</dbReference>
<comment type="caution">
    <text evidence="1">The sequence shown here is derived from an EMBL/GenBank/DDBJ whole genome shotgun (WGS) entry which is preliminary data.</text>
</comment>
<name>A0ABV6QFA4_9ACTN</name>